<name>A0A1G6YER5_9FLAO</name>
<reference evidence="1 2" key="1">
    <citation type="submission" date="2016-10" db="EMBL/GenBank/DDBJ databases">
        <authorList>
            <person name="de Groot N.N."/>
        </authorList>
    </citation>
    <scope>NUCLEOTIDE SEQUENCE [LARGE SCALE GENOMIC DNA]</scope>
    <source>
        <strain evidence="1 2">DSM 24015</strain>
    </source>
</reference>
<dbReference type="STRING" id="1071918.SAMN05421544_101117"/>
<evidence type="ECO:0000313" key="1">
    <source>
        <dbReference type="EMBL" id="SDD88217.1"/>
    </source>
</evidence>
<accession>A0A1G6YER5</accession>
<keyword evidence="2" id="KW-1185">Reference proteome</keyword>
<dbReference type="Proteomes" id="UP000198517">
    <property type="component" value="Unassembled WGS sequence"/>
</dbReference>
<organism evidence="1 2">
    <name type="scientific">Riemerella columbipharyngis</name>
    <dbReference type="NCBI Taxonomy" id="1071918"/>
    <lineage>
        <taxon>Bacteria</taxon>
        <taxon>Pseudomonadati</taxon>
        <taxon>Bacteroidota</taxon>
        <taxon>Flavobacteriia</taxon>
        <taxon>Flavobacteriales</taxon>
        <taxon>Weeksellaceae</taxon>
        <taxon>Riemerella</taxon>
    </lineage>
</organism>
<dbReference type="EMBL" id="FNAS01000001">
    <property type="protein sequence ID" value="SDD88217.1"/>
    <property type="molecule type" value="Genomic_DNA"/>
</dbReference>
<dbReference type="Pfam" id="PF12099">
    <property type="entry name" value="DUF3575"/>
    <property type="match status" value="1"/>
</dbReference>
<evidence type="ECO:0000313" key="2">
    <source>
        <dbReference type="Proteomes" id="UP000198517"/>
    </source>
</evidence>
<proteinExistence type="predicted"/>
<dbReference type="AlphaFoldDB" id="A0A1G6YER5"/>
<sequence length="203" mass="23522">MYICSMKTAKIILFLFLPIAIFAQNNVERKFPEIYVKGNVLTLPALIFNAGAECKLAPKYTLQADVLVSPWRSVNGHHFQIYMGHTEVRYYFKQAFKGWYAGLNVGFGLFDITKWNYLKSKKYQRGFNYMLGGVVGYQYQWSKKWNIDLFLGGGSSQGFYHGYEPADNPPSFIRRYEVHSGKWNLSGEWIPYRGGIMLSYKLN</sequence>
<gene>
    <name evidence="1" type="ORF">SAMN05421544_101117</name>
</gene>
<evidence type="ECO:0008006" key="3">
    <source>
        <dbReference type="Google" id="ProtNLM"/>
    </source>
</evidence>
<dbReference type="InterPro" id="IPR021958">
    <property type="entry name" value="DUF3575"/>
</dbReference>
<protein>
    <recommendedName>
        <fullName evidence="3">DUF3575 domain-containing protein</fullName>
    </recommendedName>
</protein>